<dbReference type="Proteomes" id="UP000594800">
    <property type="component" value="Chromosome"/>
</dbReference>
<protein>
    <submittedName>
        <fullName evidence="2">CoA transferase</fullName>
    </submittedName>
</protein>
<dbReference type="Gene3D" id="3.30.1540.10">
    <property type="entry name" value="formyl-coa transferase, domain 3"/>
    <property type="match status" value="1"/>
</dbReference>
<sequence length="394" mass="42138">MGALDGVKVIDLTRVLGGPFCTQWLGDHGADVIKIEPPQGDETRHWGPPFEEATGAASYFIGVNRNKRGMALDLRQEAGREVLLRLLTDADVLVENFKPGGMEKWGIGYDTLKERFPRLIHCRISGFGADGPYGGLPGYDAVVQAQAGLMSVNGEVGGTGLRLGIPLVDISTGLSALAGIGMALYEREKSGQGQFLDLTLFDVAVSLLHPYAANHFLSGKVPGPTGNAHPNITPYDVFPTRGAQIYIAAANDGQFARLCEVIGAEALLEDARFADHPARNRHKTETRVALEPYLAEWDGQELAEKLMAVGVPAGPLLNVQQVVEDAHTVHREMAIEVDGVRTLGNPVKMSRTAPDASRRRPPGFGQDTRAILSEAGYSDAEIEALIGDGAALDG</sequence>
<dbReference type="EMBL" id="CP064942">
    <property type="protein sequence ID" value="QPH53609.1"/>
    <property type="molecule type" value="Genomic_DNA"/>
</dbReference>
<dbReference type="KEGG" id="poz:I0K15_17790"/>
<evidence type="ECO:0000313" key="2">
    <source>
        <dbReference type="EMBL" id="QPH53609.1"/>
    </source>
</evidence>
<dbReference type="PANTHER" id="PTHR48207:SF3">
    <property type="entry name" value="SUCCINATE--HYDROXYMETHYLGLUTARATE COA-TRANSFERASE"/>
    <property type="match status" value="1"/>
</dbReference>
<name>A0A7S9LQU5_9RHOB</name>
<dbReference type="InterPro" id="IPR003673">
    <property type="entry name" value="CoA-Trfase_fam_III"/>
</dbReference>
<dbReference type="InterPro" id="IPR050483">
    <property type="entry name" value="CoA-transferase_III_domain"/>
</dbReference>
<dbReference type="AlphaFoldDB" id="A0A7S9LQU5"/>
<gene>
    <name evidence="2" type="ORF">I0K15_17790</name>
</gene>
<evidence type="ECO:0000256" key="1">
    <source>
        <dbReference type="ARBA" id="ARBA00022679"/>
    </source>
</evidence>
<dbReference type="RefSeq" id="WP_196102818.1">
    <property type="nucleotide sequence ID" value="NZ_CP064942.1"/>
</dbReference>
<dbReference type="Gene3D" id="3.40.50.10540">
    <property type="entry name" value="Crotonobetainyl-coa:carnitine coa-transferase, domain 1"/>
    <property type="match status" value="1"/>
</dbReference>
<dbReference type="PANTHER" id="PTHR48207">
    <property type="entry name" value="SUCCINATE--HYDROXYMETHYLGLUTARATE COA-TRANSFERASE"/>
    <property type="match status" value="1"/>
</dbReference>
<reference evidence="2 3" key="1">
    <citation type="submission" date="2020-11" db="EMBL/GenBank/DDBJ databases">
        <title>Description of Pontivivens ytuae sp. nov. isolated from deep sea sediment of Mariana Trench.</title>
        <authorList>
            <person name="Wang Z."/>
            <person name="Sun Q.-L."/>
            <person name="Xu X.-D."/>
            <person name="Tang Y.-Z."/>
            <person name="Zhang J."/>
        </authorList>
    </citation>
    <scope>NUCLEOTIDE SEQUENCE [LARGE SCALE GENOMIC DNA]</scope>
    <source>
        <strain evidence="2 3">MT2928</strain>
    </source>
</reference>
<dbReference type="GO" id="GO:0008410">
    <property type="term" value="F:CoA-transferase activity"/>
    <property type="evidence" value="ECO:0007669"/>
    <property type="project" value="TreeGrafter"/>
</dbReference>
<dbReference type="InterPro" id="IPR023606">
    <property type="entry name" value="CoA-Trfase_III_dom_1_sf"/>
</dbReference>
<proteinExistence type="predicted"/>
<dbReference type="Pfam" id="PF02515">
    <property type="entry name" value="CoA_transf_3"/>
    <property type="match status" value="1"/>
</dbReference>
<evidence type="ECO:0000313" key="3">
    <source>
        <dbReference type="Proteomes" id="UP000594800"/>
    </source>
</evidence>
<dbReference type="SUPFAM" id="SSF89796">
    <property type="entry name" value="CoA-transferase family III (CaiB/BaiF)"/>
    <property type="match status" value="1"/>
</dbReference>
<organism evidence="2 3">
    <name type="scientific">Pontivivens ytuae</name>
    <dbReference type="NCBI Taxonomy" id="2789856"/>
    <lineage>
        <taxon>Bacteria</taxon>
        <taxon>Pseudomonadati</taxon>
        <taxon>Pseudomonadota</taxon>
        <taxon>Alphaproteobacteria</taxon>
        <taxon>Rhodobacterales</taxon>
        <taxon>Paracoccaceae</taxon>
        <taxon>Pontivivens</taxon>
    </lineage>
</organism>
<accession>A0A7S9LQU5</accession>
<keyword evidence="3" id="KW-1185">Reference proteome</keyword>
<dbReference type="InterPro" id="IPR044855">
    <property type="entry name" value="CoA-Trfase_III_dom3_sf"/>
</dbReference>
<keyword evidence="1 2" id="KW-0808">Transferase</keyword>